<evidence type="ECO:0000313" key="9">
    <source>
        <dbReference type="Proteomes" id="UP000257017"/>
    </source>
</evidence>
<feature type="domain" description="RNA polymerase sigma-70 region 3" evidence="5">
    <location>
        <begin position="97"/>
        <end position="170"/>
    </location>
</feature>
<keyword evidence="4" id="KW-0804">Transcription</keyword>
<dbReference type="InterPro" id="IPR000943">
    <property type="entry name" value="RNA_pol_sigma70"/>
</dbReference>
<dbReference type="Pfam" id="PF04542">
    <property type="entry name" value="Sigma70_r2"/>
    <property type="match status" value="1"/>
</dbReference>
<dbReference type="InterPro" id="IPR007630">
    <property type="entry name" value="RNA_pol_sigma70_r4"/>
</dbReference>
<dbReference type="SUPFAM" id="SSF88659">
    <property type="entry name" value="Sigma3 and sigma4 domains of RNA polymerase sigma factors"/>
    <property type="match status" value="2"/>
</dbReference>
<dbReference type="CDD" id="cd06171">
    <property type="entry name" value="Sigma70_r4"/>
    <property type="match status" value="1"/>
</dbReference>
<dbReference type="InterPro" id="IPR007627">
    <property type="entry name" value="RNA_pol_sigma70_r2"/>
</dbReference>
<evidence type="ECO:0000256" key="4">
    <source>
        <dbReference type="ARBA" id="ARBA00023163"/>
    </source>
</evidence>
<feature type="domain" description="RNA polymerase sigma-70 region 4" evidence="7">
    <location>
        <begin position="184"/>
        <end position="236"/>
    </location>
</feature>
<evidence type="ECO:0000256" key="1">
    <source>
        <dbReference type="ARBA" id="ARBA00023015"/>
    </source>
</evidence>
<evidence type="ECO:0000259" key="5">
    <source>
        <dbReference type="Pfam" id="PF04539"/>
    </source>
</evidence>
<dbReference type="PANTHER" id="PTHR30603:SF47">
    <property type="entry name" value="RNA POLYMERASE SIGMA FACTOR SIGD, CHLOROPLASTIC"/>
    <property type="match status" value="1"/>
</dbReference>
<dbReference type="InterPro" id="IPR050239">
    <property type="entry name" value="Sigma-70_RNA_pol_init_factors"/>
</dbReference>
<protein>
    <submittedName>
        <fullName evidence="8">RNA polymerase sigma factor RpoD</fullName>
    </submittedName>
</protein>
<reference evidence="8 9" key="1">
    <citation type="submission" date="2018-03" db="EMBL/GenBank/DDBJ databases">
        <title>A parallel universe: an anciently diverged bacterial symbiosis in a Hawaiian planthopper (Hemiptera: Cixiidae) reveals rearranged nutritional responsibilities.</title>
        <authorList>
            <person name="Bennett G."/>
            <person name="Mao M."/>
        </authorList>
    </citation>
    <scope>NUCLEOTIDE SEQUENCE [LARGE SCALE GENOMIC DNA]</scope>
    <source>
        <strain evidence="8 9">OLIH</strain>
    </source>
</reference>
<dbReference type="AlphaFoldDB" id="A0A346E119"/>
<proteinExistence type="predicted"/>
<accession>A0A346E119</accession>
<sequence>MGTIQLLSNKEEIIFARKIRMGYHEKATPYENQGLSFSDLINEGNLGLIKGICRFDERKGYKCISYCVWWIRQSILQAISEQSRVIRCPTNKIAFYKKVKKLILKLEQNLKRKPTIKEISETLKCTEKEVDEAILNSYKIPSLDAPLSEGEETVNLYEVLTNENCENAEENLEFASLKEEIQSVLKTLPEREAQIIKLHFGIGCYPHSLEEIAKILKLTRERCRQIEIHTLKRLRHTSKIRKLIYFLYSNNF</sequence>
<dbReference type="InterPro" id="IPR013324">
    <property type="entry name" value="RNA_pol_sigma_r3/r4-like"/>
</dbReference>
<dbReference type="GO" id="GO:0003677">
    <property type="term" value="F:DNA binding"/>
    <property type="evidence" value="ECO:0007669"/>
    <property type="project" value="UniProtKB-KW"/>
</dbReference>
<dbReference type="Proteomes" id="UP000257017">
    <property type="component" value="Chromosome"/>
</dbReference>
<dbReference type="GO" id="GO:0016987">
    <property type="term" value="F:sigma factor activity"/>
    <property type="evidence" value="ECO:0007669"/>
    <property type="project" value="UniProtKB-KW"/>
</dbReference>
<dbReference type="Gene3D" id="1.10.10.10">
    <property type="entry name" value="Winged helix-like DNA-binding domain superfamily/Winged helix DNA-binding domain"/>
    <property type="match status" value="2"/>
</dbReference>
<evidence type="ECO:0000259" key="6">
    <source>
        <dbReference type="Pfam" id="PF04542"/>
    </source>
</evidence>
<keyword evidence="1" id="KW-0805">Transcription regulation</keyword>
<dbReference type="InterPro" id="IPR014284">
    <property type="entry name" value="RNA_pol_sigma-70_dom"/>
</dbReference>
<evidence type="ECO:0000313" key="8">
    <source>
        <dbReference type="EMBL" id="AXN02674.1"/>
    </source>
</evidence>
<dbReference type="PRINTS" id="PR00046">
    <property type="entry name" value="SIGMA70FCT"/>
</dbReference>
<dbReference type="OrthoDB" id="9809557at2"/>
<dbReference type="EMBL" id="CP028359">
    <property type="protein sequence ID" value="AXN02674.1"/>
    <property type="molecule type" value="Genomic_DNA"/>
</dbReference>
<dbReference type="GO" id="GO:0006352">
    <property type="term" value="P:DNA-templated transcription initiation"/>
    <property type="evidence" value="ECO:0007669"/>
    <property type="project" value="InterPro"/>
</dbReference>
<dbReference type="PANTHER" id="PTHR30603">
    <property type="entry name" value="RNA POLYMERASE SIGMA FACTOR RPO"/>
    <property type="match status" value="1"/>
</dbReference>
<dbReference type="InterPro" id="IPR007624">
    <property type="entry name" value="RNA_pol_sigma70_r3"/>
</dbReference>
<dbReference type="InterPro" id="IPR013325">
    <property type="entry name" value="RNA_pol_sigma_r2"/>
</dbReference>
<feature type="domain" description="RNA polymerase sigma-70 region 2" evidence="6">
    <location>
        <begin position="30"/>
        <end position="84"/>
    </location>
</feature>
<dbReference type="SUPFAM" id="SSF88946">
    <property type="entry name" value="Sigma2 domain of RNA polymerase sigma factors"/>
    <property type="match status" value="1"/>
</dbReference>
<dbReference type="Gene3D" id="1.10.601.10">
    <property type="entry name" value="RNA Polymerase Primary Sigma Factor"/>
    <property type="match status" value="1"/>
</dbReference>
<dbReference type="InterPro" id="IPR036388">
    <property type="entry name" value="WH-like_DNA-bd_sf"/>
</dbReference>
<evidence type="ECO:0000256" key="3">
    <source>
        <dbReference type="ARBA" id="ARBA00023125"/>
    </source>
</evidence>
<dbReference type="Pfam" id="PF04545">
    <property type="entry name" value="Sigma70_r4"/>
    <property type="match status" value="1"/>
</dbReference>
<gene>
    <name evidence="8" type="ORF">C9I73_137</name>
</gene>
<evidence type="ECO:0000259" key="7">
    <source>
        <dbReference type="Pfam" id="PF04545"/>
    </source>
</evidence>
<keyword evidence="3" id="KW-0238">DNA-binding</keyword>
<name>A0A346E119_9FLAO</name>
<organism evidence="8 9">
    <name type="scientific">Candidatus Karelsulcia muelleri</name>
    <dbReference type="NCBI Taxonomy" id="336810"/>
    <lineage>
        <taxon>Bacteria</taxon>
        <taxon>Pseudomonadati</taxon>
        <taxon>Bacteroidota</taxon>
        <taxon>Flavobacteriia</taxon>
        <taxon>Flavobacteriales</taxon>
        <taxon>Candidatus Karelsulcia</taxon>
    </lineage>
</organism>
<evidence type="ECO:0000256" key="2">
    <source>
        <dbReference type="ARBA" id="ARBA00023082"/>
    </source>
</evidence>
<dbReference type="NCBIfam" id="TIGR02937">
    <property type="entry name" value="sigma70-ECF"/>
    <property type="match status" value="1"/>
</dbReference>
<dbReference type="Pfam" id="PF04539">
    <property type="entry name" value="Sigma70_r3"/>
    <property type="match status" value="1"/>
</dbReference>
<keyword evidence="2" id="KW-0731">Sigma factor</keyword>